<dbReference type="Proteomes" id="UP000235672">
    <property type="component" value="Unassembled WGS sequence"/>
</dbReference>
<dbReference type="OrthoDB" id="191139at2759"/>
<comment type="similarity">
    <text evidence="1">Belongs to the short-chain dehydrogenases/reductases (SDR) family.</text>
</comment>
<dbReference type="PANTHER" id="PTHR24320">
    <property type="entry name" value="RETINOL DEHYDROGENASE"/>
    <property type="match status" value="1"/>
</dbReference>
<keyword evidence="2" id="KW-0560">Oxidoreductase</keyword>
<dbReference type="EMBL" id="KZ613464">
    <property type="protein sequence ID" value="PMD28130.1"/>
    <property type="molecule type" value="Genomic_DNA"/>
</dbReference>
<reference evidence="4 5" key="1">
    <citation type="submission" date="2016-05" db="EMBL/GenBank/DDBJ databases">
        <title>A degradative enzymes factory behind the ericoid mycorrhizal symbiosis.</title>
        <authorList>
            <consortium name="DOE Joint Genome Institute"/>
            <person name="Martino E."/>
            <person name="Morin E."/>
            <person name="Grelet G."/>
            <person name="Kuo A."/>
            <person name="Kohler A."/>
            <person name="Daghino S."/>
            <person name="Barry K."/>
            <person name="Choi C."/>
            <person name="Cichocki N."/>
            <person name="Clum A."/>
            <person name="Copeland A."/>
            <person name="Hainaut M."/>
            <person name="Haridas S."/>
            <person name="Labutti K."/>
            <person name="Lindquist E."/>
            <person name="Lipzen A."/>
            <person name="Khouja H.-R."/>
            <person name="Murat C."/>
            <person name="Ohm R."/>
            <person name="Olson A."/>
            <person name="Spatafora J."/>
            <person name="Veneault-Fourrey C."/>
            <person name="Henrissat B."/>
            <person name="Grigoriev I."/>
            <person name="Martin F."/>
            <person name="Perotto S."/>
        </authorList>
    </citation>
    <scope>NUCLEOTIDE SEQUENCE [LARGE SCALE GENOMIC DNA]</scope>
    <source>
        <strain evidence="4 5">UAMH 7357</strain>
    </source>
</reference>
<evidence type="ECO:0000256" key="3">
    <source>
        <dbReference type="SAM" id="Phobius"/>
    </source>
</evidence>
<dbReference type="PANTHER" id="PTHR24320:SF152">
    <property type="entry name" value="SHORT-CHAIN DEHYDROGENASE_REDUCTASE FAMILY PROTEIN"/>
    <property type="match status" value="1"/>
</dbReference>
<dbReference type="GO" id="GO:0016491">
    <property type="term" value="F:oxidoreductase activity"/>
    <property type="evidence" value="ECO:0007669"/>
    <property type="project" value="UniProtKB-KW"/>
</dbReference>
<evidence type="ECO:0000313" key="5">
    <source>
        <dbReference type="Proteomes" id="UP000235672"/>
    </source>
</evidence>
<dbReference type="SUPFAM" id="SSF51735">
    <property type="entry name" value="NAD(P)-binding Rossmann-fold domains"/>
    <property type="match status" value="1"/>
</dbReference>
<gene>
    <name evidence="4" type="ORF">NA56DRAFT_742295</name>
</gene>
<feature type="transmembrane region" description="Helical" evidence="3">
    <location>
        <begin position="255"/>
        <end position="275"/>
    </location>
</feature>
<sequence length="353" mass="39437">MNLPKGTIIATGAAGGIGGGWLISHLKSPQAKLYHTIYIIHPSAPGNLREILQTRAPTEHSYEILPLDLSKMSEVRLAAREFSSRIEKGELGKIKILMLIAGAMFLDSRSNDGVTFTEEGIESHIAVNYLSNYLLILLLLQSLDKEGARIIGMGSTNHNPDYLSTQGSFYSKEMKTLFGVGGLEDLVKATEKVVMGDAFPASVRRYGRSKWCLIAFFYELQRRLDQDPEMQNISCLLEDPGLVAGTTLLTPMPFYIRWVIFYLLLPICFIGSLLWENGRFRTTASVGRALVWCSWDTKTLGKNPKALYLNGTQISVSSKETYDEVKQERLWRESAETVGLKEAETTLKGWKKS</sequence>
<evidence type="ECO:0000256" key="1">
    <source>
        <dbReference type="ARBA" id="ARBA00006484"/>
    </source>
</evidence>
<evidence type="ECO:0000313" key="4">
    <source>
        <dbReference type="EMBL" id="PMD28130.1"/>
    </source>
</evidence>
<dbReference type="Gene3D" id="3.40.50.720">
    <property type="entry name" value="NAD(P)-binding Rossmann-like Domain"/>
    <property type="match status" value="1"/>
</dbReference>
<keyword evidence="3" id="KW-0812">Transmembrane</keyword>
<dbReference type="InterPro" id="IPR036291">
    <property type="entry name" value="NAD(P)-bd_dom_sf"/>
</dbReference>
<keyword evidence="3" id="KW-1133">Transmembrane helix</keyword>
<keyword evidence="3" id="KW-0472">Membrane</keyword>
<accession>A0A2J6QPE2</accession>
<proteinExistence type="inferred from homology"/>
<evidence type="ECO:0000256" key="2">
    <source>
        <dbReference type="ARBA" id="ARBA00023002"/>
    </source>
</evidence>
<keyword evidence="5" id="KW-1185">Reference proteome</keyword>
<dbReference type="STRING" id="1745343.A0A2J6QPE2"/>
<dbReference type="AlphaFoldDB" id="A0A2J6QPE2"/>
<protein>
    <submittedName>
        <fullName evidence="4">NAD(P)-binding protein</fullName>
    </submittedName>
</protein>
<name>A0A2J6QPE2_9HELO</name>
<organism evidence="4 5">
    <name type="scientific">Hyaloscypha hepaticicola</name>
    <dbReference type="NCBI Taxonomy" id="2082293"/>
    <lineage>
        <taxon>Eukaryota</taxon>
        <taxon>Fungi</taxon>
        <taxon>Dikarya</taxon>
        <taxon>Ascomycota</taxon>
        <taxon>Pezizomycotina</taxon>
        <taxon>Leotiomycetes</taxon>
        <taxon>Helotiales</taxon>
        <taxon>Hyaloscyphaceae</taxon>
        <taxon>Hyaloscypha</taxon>
    </lineage>
</organism>